<evidence type="ECO:0000259" key="2">
    <source>
        <dbReference type="SMART" id="SM00829"/>
    </source>
</evidence>
<dbReference type="CDD" id="cd05288">
    <property type="entry name" value="PGDH"/>
    <property type="match status" value="1"/>
</dbReference>
<dbReference type="Gene3D" id="3.90.180.10">
    <property type="entry name" value="Medium-chain alcohol dehydrogenases, catalytic domain"/>
    <property type="match status" value="1"/>
</dbReference>
<dbReference type="OMA" id="RQGWRTH"/>
<dbReference type="Pfam" id="PF00107">
    <property type="entry name" value="ADH_zinc_N"/>
    <property type="match status" value="1"/>
</dbReference>
<dbReference type="AlphaFoldDB" id="J0WVN3"/>
<dbReference type="InParanoid" id="J0WVN3"/>
<feature type="domain" description="Enoyl reductase (ER)" evidence="2">
    <location>
        <begin position="22"/>
        <end position="338"/>
    </location>
</feature>
<evidence type="ECO:0000313" key="3">
    <source>
        <dbReference type="EMBL" id="EJD37218.1"/>
    </source>
</evidence>
<dbReference type="InterPro" id="IPR011032">
    <property type="entry name" value="GroES-like_sf"/>
</dbReference>
<dbReference type="Gene3D" id="3.40.50.720">
    <property type="entry name" value="NAD(P)-binding Rossmann-like Domain"/>
    <property type="match status" value="1"/>
</dbReference>
<dbReference type="PANTHER" id="PTHR43205:SF7">
    <property type="entry name" value="PROSTAGLANDIN REDUCTASE 1"/>
    <property type="match status" value="1"/>
</dbReference>
<dbReference type="Pfam" id="PF16884">
    <property type="entry name" value="ADH_N_2"/>
    <property type="match status" value="1"/>
</dbReference>
<organism evidence="3 4">
    <name type="scientific">Auricularia subglabra (strain TFB-10046 / SS5)</name>
    <name type="common">White-rot fungus</name>
    <name type="synonym">Auricularia delicata (strain TFB10046)</name>
    <dbReference type="NCBI Taxonomy" id="717982"/>
    <lineage>
        <taxon>Eukaryota</taxon>
        <taxon>Fungi</taxon>
        <taxon>Dikarya</taxon>
        <taxon>Basidiomycota</taxon>
        <taxon>Agaricomycotina</taxon>
        <taxon>Agaricomycetes</taxon>
        <taxon>Auriculariales</taxon>
        <taxon>Auriculariaceae</taxon>
        <taxon>Auricularia</taxon>
    </lineage>
</organism>
<name>J0WVN3_AURST</name>
<dbReference type="SUPFAM" id="SSF50129">
    <property type="entry name" value="GroES-like"/>
    <property type="match status" value="1"/>
</dbReference>
<dbReference type="SMART" id="SM00829">
    <property type="entry name" value="PKS_ER"/>
    <property type="match status" value="1"/>
</dbReference>
<dbReference type="InterPro" id="IPR036291">
    <property type="entry name" value="NAD(P)-bd_dom_sf"/>
</dbReference>
<evidence type="ECO:0000256" key="1">
    <source>
        <dbReference type="ARBA" id="ARBA00023002"/>
    </source>
</evidence>
<evidence type="ECO:0000313" key="4">
    <source>
        <dbReference type="Proteomes" id="UP000006514"/>
    </source>
</evidence>
<dbReference type="FunCoup" id="J0WVN3">
    <property type="interactions" value="26"/>
</dbReference>
<reference evidence="4" key="1">
    <citation type="journal article" date="2012" name="Science">
        <title>The Paleozoic origin of enzymatic lignin decomposition reconstructed from 31 fungal genomes.</title>
        <authorList>
            <person name="Floudas D."/>
            <person name="Binder M."/>
            <person name="Riley R."/>
            <person name="Barry K."/>
            <person name="Blanchette R.A."/>
            <person name="Henrissat B."/>
            <person name="Martinez A.T."/>
            <person name="Otillar R."/>
            <person name="Spatafora J.W."/>
            <person name="Yadav J.S."/>
            <person name="Aerts A."/>
            <person name="Benoit I."/>
            <person name="Boyd A."/>
            <person name="Carlson A."/>
            <person name="Copeland A."/>
            <person name="Coutinho P.M."/>
            <person name="de Vries R.P."/>
            <person name="Ferreira P."/>
            <person name="Findley K."/>
            <person name="Foster B."/>
            <person name="Gaskell J."/>
            <person name="Glotzer D."/>
            <person name="Gorecki P."/>
            <person name="Heitman J."/>
            <person name="Hesse C."/>
            <person name="Hori C."/>
            <person name="Igarashi K."/>
            <person name="Jurgens J.A."/>
            <person name="Kallen N."/>
            <person name="Kersten P."/>
            <person name="Kohler A."/>
            <person name="Kuees U."/>
            <person name="Kumar T.K.A."/>
            <person name="Kuo A."/>
            <person name="LaButti K."/>
            <person name="Larrondo L.F."/>
            <person name="Lindquist E."/>
            <person name="Ling A."/>
            <person name="Lombard V."/>
            <person name="Lucas S."/>
            <person name="Lundell T."/>
            <person name="Martin R."/>
            <person name="McLaughlin D.J."/>
            <person name="Morgenstern I."/>
            <person name="Morin E."/>
            <person name="Murat C."/>
            <person name="Nagy L.G."/>
            <person name="Nolan M."/>
            <person name="Ohm R.A."/>
            <person name="Patyshakuliyeva A."/>
            <person name="Rokas A."/>
            <person name="Ruiz-Duenas F.J."/>
            <person name="Sabat G."/>
            <person name="Salamov A."/>
            <person name="Samejima M."/>
            <person name="Schmutz J."/>
            <person name="Slot J.C."/>
            <person name="St John F."/>
            <person name="Stenlid J."/>
            <person name="Sun H."/>
            <person name="Sun S."/>
            <person name="Syed K."/>
            <person name="Tsang A."/>
            <person name="Wiebenga A."/>
            <person name="Young D."/>
            <person name="Pisabarro A."/>
            <person name="Eastwood D.C."/>
            <person name="Martin F."/>
            <person name="Cullen D."/>
            <person name="Grigoriev I.V."/>
            <person name="Hibbett D.S."/>
        </authorList>
    </citation>
    <scope>NUCLEOTIDE SEQUENCE [LARGE SCALE GENOMIC DNA]</scope>
    <source>
        <strain evidence="4">TFB10046</strain>
    </source>
</reference>
<dbReference type="eggNOG" id="KOG1196">
    <property type="taxonomic scope" value="Eukaryota"/>
</dbReference>
<gene>
    <name evidence="3" type="ORF">AURDEDRAFT_173736</name>
</gene>
<sequence length="343" mass="37732">MAPIQNPRIIFNSIPEGYPIPGETLVVDTSESIDPDTAPLGGGALLKIICISVDPYLRGRMREPHIPSYFPAFPLHKPIHNFAVARVLRSENPDVKVGQHLYGWLDFTHYQIVDAEGLKKLRVLPEGTGVPWSAYVGAAGMPGQTAYYGWKVLEPKKGETIYISTAAGPVGSAVVQLAKAAGLKVIASAGQEGKLQFLRELGADVVFNYKTANLEEILKEHAPIDIYWDHVGGKTLDAVLPRMNLHGRILIVGHVSSYNSKPDPVYNLDQFLALRIRMYGFLVTDHEEQYGKEFYDVVPGKIARGELKYTETVVHSLEEAPQLILDVQQGNNAGKAVVVLEDN</sequence>
<keyword evidence="4" id="KW-1185">Reference proteome</keyword>
<dbReference type="InterPro" id="IPR020843">
    <property type="entry name" value="ER"/>
</dbReference>
<dbReference type="SUPFAM" id="SSF51735">
    <property type="entry name" value="NAD(P)-binding Rossmann-fold domains"/>
    <property type="match status" value="1"/>
</dbReference>
<dbReference type="OrthoDB" id="809632at2759"/>
<dbReference type="InterPro" id="IPR041694">
    <property type="entry name" value="ADH_N_2"/>
</dbReference>
<proteinExistence type="predicted"/>
<dbReference type="InterPro" id="IPR045010">
    <property type="entry name" value="MDR_fam"/>
</dbReference>
<keyword evidence="1" id="KW-0560">Oxidoreductase</keyword>
<accession>J0WVN3</accession>
<dbReference type="InterPro" id="IPR013149">
    <property type="entry name" value="ADH-like_C"/>
</dbReference>
<dbReference type="GO" id="GO:0016628">
    <property type="term" value="F:oxidoreductase activity, acting on the CH-CH group of donors, NAD or NADP as acceptor"/>
    <property type="evidence" value="ECO:0007669"/>
    <property type="project" value="InterPro"/>
</dbReference>
<dbReference type="FunFam" id="3.40.50.720:FF:000121">
    <property type="entry name" value="Prostaglandin reductase 2"/>
    <property type="match status" value="1"/>
</dbReference>
<dbReference type="KEGG" id="adl:AURDEDRAFT_173736"/>
<dbReference type="Proteomes" id="UP000006514">
    <property type="component" value="Unassembled WGS sequence"/>
</dbReference>
<protein>
    <submittedName>
        <fullName evidence="3">NAD(P)-binding protein</fullName>
    </submittedName>
</protein>
<dbReference type="EMBL" id="JH687845">
    <property type="protein sequence ID" value="EJD37218.1"/>
    <property type="molecule type" value="Genomic_DNA"/>
</dbReference>
<dbReference type="PANTHER" id="PTHR43205">
    <property type="entry name" value="PROSTAGLANDIN REDUCTASE"/>
    <property type="match status" value="1"/>
</dbReference>